<protein>
    <submittedName>
        <fullName evidence="4">Ankyrin repeat protein</fullName>
    </submittedName>
</protein>
<dbReference type="Pfam" id="PF00023">
    <property type="entry name" value="Ank"/>
    <property type="match status" value="1"/>
</dbReference>
<evidence type="ECO:0000313" key="5">
    <source>
        <dbReference type="Proteomes" id="UP000023152"/>
    </source>
</evidence>
<dbReference type="InterPro" id="IPR002110">
    <property type="entry name" value="Ankyrin_rpt"/>
</dbReference>
<comment type="caution">
    <text evidence="4">The sequence shown here is derived from an EMBL/GenBank/DDBJ whole genome shotgun (WGS) entry which is preliminary data.</text>
</comment>
<dbReference type="AlphaFoldDB" id="X6NZE7"/>
<organism evidence="4 5">
    <name type="scientific">Reticulomyxa filosa</name>
    <dbReference type="NCBI Taxonomy" id="46433"/>
    <lineage>
        <taxon>Eukaryota</taxon>
        <taxon>Sar</taxon>
        <taxon>Rhizaria</taxon>
        <taxon>Retaria</taxon>
        <taxon>Foraminifera</taxon>
        <taxon>Monothalamids</taxon>
        <taxon>Reticulomyxidae</taxon>
        <taxon>Reticulomyxa</taxon>
    </lineage>
</organism>
<feature type="repeat" description="ANK" evidence="3">
    <location>
        <begin position="47"/>
        <end position="79"/>
    </location>
</feature>
<dbReference type="PROSITE" id="PS50297">
    <property type="entry name" value="ANK_REP_REGION"/>
    <property type="match status" value="2"/>
</dbReference>
<feature type="repeat" description="ANK" evidence="3">
    <location>
        <begin position="81"/>
        <end position="113"/>
    </location>
</feature>
<dbReference type="PANTHER" id="PTHR24171:SF9">
    <property type="entry name" value="ANKYRIN REPEAT DOMAIN-CONTAINING PROTEIN 39"/>
    <property type="match status" value="1"/>
</dbReference>
<name>X6NZE7_RETFI</name>
<keyword evidence="1" id="KW-0677">Repeat</keyword>
<dbReference type="OrthoDB" id="366390at2759"/>
<dbReference type="PANTHER" id="PTHR24171">
    <property type="entry name" value="ANKYRIN REPEAT DOMAIN-CONTAINING PROTEIN 39-RELATED"/>
    <property type="match status" value="1"/>
</dbReference>
<dbReference type="SUPFAM" id="SSF48403">
    <property type="entry name" value="Ankyrin repeat"/>
    <property type="match status" value="1"/>
</dbReference>
<dbReference type="Pfam" id="PF12796">
    <property type="entry name" value="Ank_2"/>
    <property type="match status" value="2"/>
</dbReference>
<evidence type="ECO:0000256" key="3">
    <source>
        <dbReference type="PROSITE-ProRule" id="PRU00023"/>
    </source>
</evidence>
<keyword evidence="2 3" id="KW-0040">ANK repeat</keyword>
<dbReference type="InterPro" id="IPR036770">
    <property type="entry name" value="Ankyrin_rpt-contain_sf"/>
</dbReference>
<sequence length="276" mass="30805">MNTGVNEPVSPIDSALIEACKNNNPREVKEALQNGANVGVQFRQTLEEVTPLILASTKGYVKVAEALLEFSPEVNAKTSFGHATALLQAVSNEHVECAELLLSNGANVDQGDKLGRTPLMDAAENGNKEIVELLIKHKANVNGEDKQRRTPLSYCLDFVSKDDNKYYDIAYDLIFRHHCDPSKKGRTTNRTFLHCCAARGDLETCKKLIEDLNVSITEVDNMGYTANNYARKAGHNTTADYLQSQQGGCCMILLFRLFLLHWNFAYMFFASEQNQY</sequence>
<dbReference type="OMA" id="DICGSTI"/>
<feature type="repeat" description="ANK" evidence="3">
    <location>
        <begin position="114"/>
        <end position="146"/>
    </location>
</feature>
<dbReference type="EMBL" id="ASPP01004768">
    <property type="protein sequence ID" value="ETO31685.1"/>
    <property type="molecule type" value="Genomic_DNA"/>
</dbReference>
<evidence type="ECO:0000313" key="4">
    <source>
        <dbReference type="EMBL" id="ETO31685.1"/>
    </source>
</evidence>
<dbReference type="PROSITE" id="PS50088">
    <property type="entry name" value="ANK_REPEAT"/>
    <property type="match status" value="3"/>
</dbReference>
<keyword evidence="5" id="KW-1185">Reference proteome</keyword>
<dbReference type="Proteomes" id="UP000023152">
    <property type="component" value="Unassembled WGS sequence"/>
</dbReference>
<gene>
    <name evidence="4" type="ORF">RFI_05436</name>
</gene>
<dbReference type="SMART" id="SM00248">
    <property type="entry name" value="ANK"/>
    <property type="match status" value="5"/>
</dbReference>
<evidence type="ECO:0000256" key="1">
    <source>
        <dbReference type="ARBA" id="ARBA00022737"/>
    </source>
</evidence>
<proteinExistence type="predicted"/>
<reference evidence="4 5" key="1">
    <citation type="journal article" date="2013" name="Curr. Biol.">
        <title>The Genome of the Foraminiferan Reticulomyxa filosa.</title>
        <authorList>
            <person name="Glockner G."/>
            <person name="Hulsmann N."/>
            <person name="Schleicher M."/>
            <person name="Noegel A.A."/>
            <person name="Eichinger L."/>
            <person name="Gallinger C."/>
            <person name="Pawlowski J."/>
            <person name="Sierra R."/>
            <person name="Euteneuer U."/>
            <person name="Pillet L."/>
            <person name="Moustafa A."/>
            <person name="Platzer M."/>
            <person name="Groth M."/>
            <person name="Szafranski K."/>
            <person name="Schliwa M."/>
        </authorList>
    </citation>
    <scope>NUCLEOTIDE SEQUENCE [LARGE SCALE GENOMIC DNA]</scope>
</reference>
<evidence type="ECO:0000256" key="2">
    <source>
        <dbReference type="ARBA" id="ARBA00023043"/>
    </source>
</evidence>
<dbReference type="Gene3D" id="1.25.40.20">
    <property type="entry name" value="Ankyrin repeat-containing domain"/>
    <property type="match status" value="1"/>
</dbReference>
<accession>X6NZE7</accession>